<evidence type="ECO:0000313" key="3">
    <source>
        <dbReference type="Proteomes" id="UP000053201"/>
    </source>
</evidence>
<dbReference type="InParanoid" id="A0A0L0HL39"/>
<name>A0A0L0HL39_SPIPD</name>
<reference evidence="2 3" key="1">
    <citation type="submission" date="2009-08" db="EMBL/GenBank/DDBJ databases">
        <title>The Genome Sequence of Spizellomyces punctatus strain DAOM BR117.</title>
        <authorList>
            <consortium name="The Broad Institute Genome Sequencing Platform"/>
            <person name="Russ C."/>
            <person name="Cuomo C."/>
            <person name="Shea T."/>
            <person name="Young S.K."/>
            <person name="Zeng Q."/>
            <person name="Koehrsen M."/>
            <person name="Haas B."/>
            <person name="Borodovsky M."/>
            <person name="Guigo R."/>
            <person name="Alvarado L."/>
            <person name="Berlin A."/>
            <person name="Bochicchio J."/>
            <person name="Borenstein D."/>
            <person name="Chapman S."/>
            <person name="Chen Z."/>
            <person name="Engels R."/>
            <person name="Freedman E."/>
            <person name="Gellesch M."/>
            <person name="Goldberg J."/>
            <person name="Griggs A."/>
            <person name="Gujja S."/>
            <person name="Heiman D."/>
            <person name="Hepburn T."/>
            <person name="Howarth C."/>
            <person name="Jen D."/>
            <person name="Larson L."/>
            <person name="Lewis B."/>
            <person name="Mehta T."/>
            <person name="Park D."/>
            <person name="Pearson M."/>
            <person name="Roberts A."/>
            <person name="Saif S."/>
            <person name="Shenoy N."/>
            <person name="Sisk P."/>
            <person name="Stolte C."/>
            <person name="Sykes S."/>
            <person name="Thomson T."/>
            <person name="Walk T."/>
            <person name="White J."/>
            <person name="Yandava C."/>
            <person name="Burger G."/>
            <person name="Gray M.W."/>
            <person name="Holland P.W.H."/>
            <person name="King N."/>
            <person name="Lang F.B.F."/>
            <person name="Roger A.J."/>
            <person name="Ruiz-Trillo I."/>
            <person name="Lander E."/>
            <person name="Nusbaum C."/>
        </authorList>
    </citation>
    <scope>NUCLEOTIDE SEQUENCE [LARGE SCALE GENOMIC DNA]</scope>
    <source>
        <strain evidence="2 3">DAOM BR117</strain>
    </source>
</reference>
<dbReference type="VEuPathDB" id="FungiDB:SPPG_03627"/>
<dbReference type="GeneID" id="27687132"/>
<protein>
    <submittedName>
        <fullName evidence="2">Uncharacterized protein</fullName>
    </submittedName>
</protein>
<organism evidence="2 3">
    <name type="scientific">Spizellomyces punctatus (strain DAOM BR117)</name>
    <dbReference type="NCBI Taxonomy" id="645134"/>
    <lineage>
        <taxon>Eukaryota</taxon>
        <taxon>Fungi</taxon>
        <taxon>Fungi incertae sedis</taxon>
        <taxon>Chytridiomycota</taxon>
        <taxon>Chytridiomycota incertae sedis</taxon>
        <taxon>Chytridiomycetes</taxon>
        <taxon>Spizellomycetales</taxon>
        <taxon>Spizellomycetaceae</taxon>
        <taxon>Spizellomyces</taxon>
    </lineage>
</organism>
<gene>
    <name evidence="2" type="ORF">SPPG_03627</name>
</gene>
<keyword evidence="3" id="KW-1185">Reference proteome</keyword>
<dbReference type="Proteomes" id="UP000053201">
    <property type="component" value="Unassembled WGS sequence"/>
</dbReference>
<proteinExistence type="predicted"/>
<sequence>MPEDVRKITPRPAFDAIVASMANCFVFDCDSVRRTLIDVVLMDVMNNDEFQNNVPMRCWGNISIGWQSKHAEFVGKVDYAIRCAPCWDNPPAQDIYLIPVQSKMGWYSSYINQAIAQGATLQKKRKAVGKTAVVYIMLSDGFIWQFFNIGEDGHVQASRIMVMDLTSHPEDVEARQQVFTWIGHLMRQARIVALADVATVNDNDEECDEGETAHEDSDWDENTFM</sequence>
<dbReference type="EMBL" id="KQ257454">
    <property type="protein sequence ID" value="KND01837.1"/>
    <property type="molecule type" value="Genomic_DNA"/>
</dbReference>
<dbReference type="RefSeq" id="XP_016609876.1">
    <property type="nucleotide sequence ID" value="XM_016751888.1"/>
</dbReference>
<dbReference type="OrthoDB" id="2141765at2759"/>
<accession>A0A0L0HL39</accession>
<evidence type="ECO:0000313" key="2">
    <source>
        <dbReference type="EMBL" id="KND01837.1"/>
    </source>
</evidence>
<dbReference type="OMA" id="WIFIHID"/>
<dbReference type="AlphaFoldDB" id="A0A0L0HL39"/>
<evidence type="ECO:0000256" key="1">
    <source>
        <dbReference type="SAM" id="MobiDB-lite"/>
    </source>
</evidence>
<feature type="region of interest" description="Disordered" evidence="1">
    <location>
        <begin position="203"/>
        <end position="225"/>
    </location>
</feature>